<accession>A0A0D0BQI2</accession>
<protein>
    <submittedName>
        <fullName evidence="1">Uncharacterized protein</fullName>
    </submittedName>
</protein>
<dbReference type="EMBL" id="KN834791">
    <property type="protein sequence ID" value="KIK57386.1"/>
    <property type="molecule type" value="Genomic_DNA"/>
</dbReference>
<proteinExistence type="predicted"/>
<gene>
    <name evidence="1" type="ORF">GYMLUDRAFT_98706</name>
</gene>
<sequence length="61" mass="7172">MMPTMSNGPYYHKMGHRIRQNIADYQSCFLAYFDIGVIDVNTYLQTSPKRASRYMASQHHE</sequence>
<reference evidence="1 2" key="1">
    <citation type="submission" date="2014-04" db="EMBL/GenBank/DDBJ databases">
        <title>Evolutionary Origins and Diversification of the Mycorrhizal Mutualists.</title>
        <authorList>
            <consortium name="DOE Joint Genome Institute"/>
            <consortium name="Mycorrhizal Genomics Consortium"/>
            <person name="Kohler A."/>
            <person name="Kuo A."/>
            <person name="Nagy L.G."/>
            <person name="Floudas D."/>
            <person name="Copeland A."/>
            <person name="Barry K.W."/>
            <person name="Cichocki N."/>
            <person name="Veneault-Fourrey C."/>
            <person name="LaButti K."/>
            <person name="Lindquist E.A."/>
            <person name="Lipzen A."/>
            <person name="Lundell T."/>
            <person name="Morin E."/>
            <person name="Murat C."/>
            <person name="Riley R."/>
            <person name="Ohm R."/>
            <person name="Sun H."/>
            <person name="Tunlid A."/>
            <person name="Henrissat B."/>
            <person name="Grigoriev I.V."/>
            <person name="Hibbett D.S."/>
            <person name="Martin F."/>
        </authorList>
    </citation>
    <scope>NUCLEOTIDE SEQUENCE [LARGE SCALE GENOMIC DNA]</scope>
    <source>
        <strain evidence="1 2">FD-317 M1</strain>
    </source>
</reference>
<dbReference type="AlphaFoldDB" id="A0A0D0BQI2"/>
<dbReference type="HOGENOM" id="CLU_2922823_0_0_1"/>
<keyword evidence="2" id="KW-1185">Reference proteome</keyword>
<dbReference type="Proteomes" id="UP000053593">
    <property type="component" value="Unassembled WGS sequence"/>
</dbReference>
<evidence type="ECO:0000313" key="1">
    <source>
        <dbReference type="EMBL" id="KIK57386.1"/>
    </source>
</evidence>
<organism evidence="1 2">
    <name type="scientific">Collybiopsis luxurians FD-317 M1</name>
    <dbReference type="NCBI Taxonomy" id="944289"/>
    <lineage>
        <taxon>Eukaryota</taxon>
        <taxon>Fungi</taxon>
        <taxon>Dikarya</taxon>
        <taxon>Basidiomycota</taxon>
        <taxon>Agaricomycotina</taxon>
        <taxon>Agaricomycetes</taxon>
        <taxon>Agaricomycetidae</taxon>
        <taxon>Agaricales</taxon>
        <taxon>Marasmiineae</taxon>
        <taxon>Omphalotaceae</taxon>
        <taxon>Collybiopsis</taxon>
        <taxon>Collybiopsis luxurians</taxon>
    </lineage>
</organism>
<dbReference type="OrthoDB" id="121380at2759"/>
<evidence type="ECO:0000313" key="2">
    <source>
        <dbReference type="Proteomes" id="UP000053593"/>
    </source>
</evidence>
<name>A0A0D0BQI2_9AGAR</name>